<dbReference type="InterPro" id="IPR042099">
    <property type="entry name" value="ANL_N_sf"/>
</dbReference>
<dbReference type="PROSITE" id="PS00455">
    <property type="entry name" value="AMP_BINDING"/>
    <property type="match status" value="1"/>
</dbReference>
<name>A0ABX1PFP4_9RHOO</name>
<dbReference type="EMBL" id="WTVG01000002">
    <property type="protein sequence ID" value="NMG23320.1"/>
    <property type="molecule type" value="Genomic_DNA"/>
</dbReference>
<dbReference type="SUPFAM" id="SSF56801">
    <property type="entry name" value="Acetyl-CoA synthetase-like"/>
    <property type="match status" value="1"/>
</dbReference>
<dbReference type="PANTHER" id="PTHR43767">
    <property type="entry name" value="LONG-CHAIN-FATTY-ACID--COA LIGASE"/>
    <property type="match status" value="1"/>
</dbReference>
<dbReference type="InterPro" id="IPR020845">
    <property type="entry name" value="AMP-binding_CS"/>
</dbReference>
<gene>
    <name evidence="3" type="ORF">GO606_01030</name>
</gene>
<evidence type="ECO:0000313" key="3">
    <source>
        <dbReference type="EMBL" id="NMG23320.1"/>
    </source>
</evidence>
<sequence length="518" mass="56323">MMSKMPTVYPSVVHMLAHAAECAPDREALVCREERLTYREYLRCVAWFADELVGLGATRQRVGIVLSNSADICVAMFGAQAALAQAAPFNPLYTARELRALFADAGLHVIVYDEDKRAIVEPLADELGIPHRICIGAGARRLTAWRDAADRDLPQPLPAGDELATLQYTGGTTGRAKGVNLRHDAIATNVSQREALLPTRKDGERLLCVMPLFHIYAVAMCLHNMTYAAGTLVIVPRYTPDAVFDLLAREHITIIAGSPTLFTSLLAHPRFGSADFSDLSLSYSGSAALPEELLRRWEGATGAPVLEGYGQSETGPVLTFNPLHGERKSGSVGRPLPDTAIEVVDLEHGERSLGVGEKGEIRVRGPQIMSGYRNLADETAATIRGGWLYTGDVGEFDSDGYLYIRDRKKEMAKVSGFNVFPREIEEVLYLHPAVREAAVVAVPDAYRGELVHAIVALRPGAMATPEQLTGHCGANLAKYKIPALVSIVDELPKTAVGKIDKNRLRDRLRQVDPPGIGS</sequence>
<proteinExistence type="predicted"/>
<dbReference type="InterPro" id="IPR025110">
    <property type="entry name" value="AMP-bd_C"/>
</dbReference>
<dbReference type="Gene3D" id="3.30.300.30">
    <property type="match status" value="1"/>
</dbReference>
<dbReference type="Pfam" id="PF13193">
    <property type="entry name" value="AMP-binding_C"/>
    <property type="match status" value="1"/>
</dbReference>
<protein>
    <submittedName>
        <fullName evidence="3">AMP-binding protein</fullName>
    </submittedName>
</protein>
<feature type="domain" description="AMP-binding enzyme C-terminal" evidence="2">
    <location>
        <begin position="423"/>
        <end position="498"/>
    </location>
</feature>
<keyword evidence="4" id="KW-1185">Reference proteome</keyword>
<feature type="domain" description="AMP-dependent synthetase/ligase" evidence="1">
    <location>
        <begin position="17"/>
        <end position="372"/>
    </location>
</feature>
<evidence type="ECO:0000259" key="2">
    <source>
        <dbReference type="Pfam" id="PF13193"/>
    </source>
</evidence>
<dbReference type="PANTHER" id="PTHR43767:SF7">
    <property type="entry name" value="MEDIUM_LONG-CHAIN-FATTY-ACID--COA LIGASE FADD8"/>
    <property type="match status" value="1"/>
</dbReference>
<dbReference type="Pfam" id="PF00501">
    <property type="entry name" value="AMP-binding"/>
    <property type="match status" value="1"/>
</dbReference>
<dbReference type="InterPro" id="IPR000873">
    <property type="entry name" value="AMP-dep_synth/lig_dom"/>
</dbReference>
<dbReference type="Gene3D" id="3.40.50.12780">
    <property type="entry name" value="N-terminal domain of ligase-like"/>
    <property type="match status" value="1"/>
</dbReference>
<reference evidence="3" key="1">
    <citation type="submission" date="2019-12" db="EMBL/GenBank/DDBJ databases">
        <title>Comparative genomics gives insights into the taxonomy of the Azoarcus-Aromatoleum group and reveals separate origins of nif in the plant-associated Azoarcus and non-plant-associated Aromatoleum sub-groups.</title>
        <authorList>
            <person name="Lafos M."/>
            <person name="Maluk M."/>
            <person name="Batista M."/>
            <person name="Junghare M."/>
            <person name="Carmona M."/>
            <person name="Faoro H."/>
            <person name="Cruz L.M."/>
            <person name="Battistoni F."/>
            <person name="De Souza E."/>
            <person name="Pedrosa F."/>
            <person name="Chen W.-M."/>
            <person name="Poole P.S."/>
            <person name="Dixon R.A."/>
            <person name="James E.K."/>
        </authorList>
    </citation>
    <scope>NUCLEOTIDE SEQUENCE</scope>
    <source>
        <strain evidence="3">LuFRes1</strain>
    </source>
</reference>
<evidence type="ECO:0000259" key="1">
    <source>
        <dbReference type="Pfam" id="PF00501"/>
    </source>
</evidence>
<evidence type="ECO:0000313" key="4">
    <source>
        <dbReference type="Proteomes" id="UP000615989"/>
    </source>
</evidence>
<dbReference type="InterPro" id="IPR045851">
    <property type="entry name" value="AMP-bd_C_sf"/>
</dbReference>
<dbReference type="InterPro" id="IPR050237">
    <property type="entry name" value="ATP-dep_AMP-bd_enzyme"/>
</dbReference>
<comment type="caution">
    <text evidence="3">The sequence shown here is derived from an EMBL/GenBank/DDBJ whole genome shotgun (WGS) entry which is preliminary data.</text>
</comment>
<dbReference type="Proteomes" id="UP000615989">
    <property type="component" value="Unassembled WGS sequence"/>
</dbReference>
<accession>A0ABX1PFP4</accession>
<organism evidence="3 4">
    <name type="scientific">Aromatoleum anaerobium</name>
    <dbReference type="NCBI Taxonomy" id="182180"/>
    <lineage>
        <taxon>Bacteria</taxon>
        <taxon>Pseudomonadati</taxon>
        <taxon>Pseudomonadota</taxon>
        <taxon>Betaproteobacteria</taxon>
        <taxon>Rhodocyclales</taxon>
        <taxon>Rhodocyclaceae</taxon>
        <taxon>Aromatoleum</taxon>
    </lineage>
</organism>